<accession>A0A3A8PVB8</accession>
<feature type="transmembrane region" description="Helical" evidence="1">
    <location>
        <begin position="217"/>
        <end position="238"/>
    </location>
</feature>
<comment type="caution">
    <text evidence="2">The sequence shown here is derived from an EMBL/GenBank/DDBJ whole genome shotgun (WGS) entry which is preliminary data.</text>
</comment>
<feature type="transmembrane region" description="Helical" evidence="1">
    <location>
        <begin position="287"/>
        <end position="305"/>
    </location>
</feature>
<proteinExistence type="predicted"/>
<dbReference type="AlphaFoldDB" id="A0A3A8PVB8"/>
<keyword evidence="3" id="KW-1185">Reference proteome</keyword>
<feature type="transmembrane region" description="Helical" evidence="1">
    <location>
        <begin position="97"/>
        <end position="118"/>
    </location>
</feature>
<evidence type="ECO:0000313" key="2">
    <source>
        <dbReference type="EMBL" id="RKH60417.1"/>
    </source>
</evidence>
<sequence>MADSSSRWRRLIHRPMDVGMDRLRAPYATALLACFAVLTLRSHERIPQAHLWAEDGAVFLTDALAHGLGATFIPYAGYLHIVPRLLAWGLSLLPIEAFALGLAWALLAINAAVFALIARVRCRWLVPHDGVRVLLAVAFCFLPGTWEVMGNLANLHSVLFYGVMFVALQDLERPLGVVDGALLLAAATSAGEGVLMAPVFFLRGLLRWRDGQPLRSVLWEGLAAAVLAVPAGVNMVLFRQSGIAAADFAAWPLPRMAEHLWNTLNVRYVLHPVLGDGGTLSYFRRPFVVRALVTVGFIAVLVLGLRRVPARQRVLLLVTCACVFLLIPLTWYVRAGAADYPTFGEFRDPGVVEDRYMLFALPAGLALWGVALARFRPLFAAGLCVSVVVLALPRWTFEPWGAERDWARTARLIRTTRETPGAQAAVPINPTGWGITVHGPPRPAR</sequence>
<feature type="transmembrane region" description="Helical" evidence="1">
    <location>
        <begin position="130"/>
        <end position="149"/>
    </location>
</feature>
<feature type="transmembrane region" description="Helical" evidence="1">
    <location>
        <begin position="356"/>
        <end position="373"/>
    </location>
</feature>
<dbReference type="EMBL" id="RAWK01000169">
    <property type="protein sequence ID" value="RKH60417.1"/>
    <property type="molecule type" value="Genomic_DNA"/>
</dbReference>
<dbReference type="Proteomes" id="UP000267003">
    <property type="component" value="Unassembled WGS sequence"/>
</dbReference>
<protein>
    <submittedName>
        <fullName evidence="2">Uncharacterized protein</fullName>
    </submittedName>
</protein>
<feature type="transmembrane region" description="Helical" evidence="1">
    <location>
        <begin position="314"/>
        <end position="333"/>
    </location>
</feature>
<organism evidence="2 3">
    <name type="scientific">Corallococcus aberystwythensis</name>
    <dbReference type="NCBI Taxonomy" id="2316722"/>
    <lineage>
        <taxon>Bacteria</taxon>
        <taxon>Pseudomonadati</taxon>
        <taxon>Myxococcota</taxon>
        <taxon>Myxococcia</taxon>
        <taxon>Myxococcales</taxon>
        <taxon>Cystobacterineae</taxon>
        <taxon>Myxococcaceae</taxon>
        <taxon>Corallococcus</taxon>
    </lineage>
</organism>
<keyword evidence="1" id="KW-1133">Transmembrane helix</keyword>
<keyword evidence="1" id="KW-0812">Transmembrane</keyword>
<keyword evidence="1" id="KW-0472">Membrane</keyword>
<reference evidence="3" key="1">
    <citation type="submission" date="2018-09" db="EMBL/GenBank/DDBJ databases">
        <authorList>
            <person name="Livingstone P.G."/>
            <person name="Whitworth D.E."/>
        </authorList>
    </citation>
    <scope>NUCLEOTIDE SEQUENCE [LARGE SCALE GENOMIC DNA]</scope>
    <source>
        <strain evidence="3">AB050A</strain>
    </source>
</reference>
<evidence type="ECO:0000313" key="3">
    <source>
        <dbReference type="Proteomes" id="UP000267003"/>
    </source>
</evidence>
<feature type="transmembrane region" description="Helical" evidence="1">
    <location>
        <begin position="378"/>
        <end position="397"/>
    </location>
</feature>
<evidence type="ECO:0000256" key="1">
    <source>
        <dbReference type="SAM" id="Phobius"/>
    </source>
</evidence>
<gene>
    <name evidence="2" type="ORF">D7W81_25590</name>
</gene>
<feature type="transmembrane region" description="Helical" evidence="1">
    <location>
        <begin position="181"/>
        <end position="205"/>
    </location>
</feature>
<name>A0A3A8PVB8_9BACT</name>